<dbReference type="Bgee" id="ENSCATG00000035107">
    <property type="expression patterns" value="Expressed in thymus and 12 other cell types or tissues"/>
</dbReference>
<reference evidence="2" key="2">
    <citation type="submission" date="2025-09" db="UniProtKB">
        <authorList>
            <consortium name="Ensembl"/>
        </authorList>
    </citation>
    <scope>IDENTIFICATION</scope>
</reference>
<gene>
    <name evidence="2" type="primary">ZNF696</name>
</gene>
<name>A0A2K5MD15_CERAT</name>
<sequence length="54" mass="5153">VEPGGEPPGAKESSALMEALAETGSHCVGQAGLKFQVSSGPPASASQSAGITGL</sequence>
<dbReference type="GeneTree" id="ENSGT00940000163493"/>
<keyword evidence="3" id="KW-1185">Reference proteome</keyword>
<dbReference type="AlphaFoldDB" id="A0A2K5MD15"/>
<reference evidence="2" key="1">
    <citation type="submission" date="2025-08" db="UniProtKB">
        <authorList>
            <consortium name="Ensembl"/>
        </authorList>
    </citation>
    <scope>IDENTIFICATION</scope>
</reference>
<dbReference type="PRINTS" id="PR02045">
    <property type="entry name" value="F138DOMAIN"/>
</dbReference>
<dbReference type="Proteomes" id="UP000233060">
    <property type="component" value="Unassembled WGS sequence"/>
</dbReference>
<evidence type="ECO:0000313" key="3">
    <source>
        <dbReference type="Proteomes" id="UP000233060"/>
    </source>
</evidence>
<feature type="compositionally biased region" description="Low complexity" evidence="1">
    <location>
        <begin position="38"/>
        <end position="54"/>
    </location>
</feature>
<proteinExistence type="predicted"/>
<evidence type="ECO:0000256" key="1">
    <source>
        <dbReference type="SAM" id="MobiDB-lite"/>
    </source>
</evidence>
<organism evidence="2 3">
    <name type="scientific">Cercocebus atys</name>
    <name type="common">Sooty mangabey</name>
    <name type="synonym">Cercocebus torquatus atys</name>
    <dbReference type="NCBI Taxonomy" id="9531"/>
    <lineage>
        <taxon>Eukaryota</taxon>
        <taxon>Metazoa</taxon>
        <taxon>Chordata</taxon>
        <taxon>Craniata</taxon>
        <taxon>Vertebrata</taxon>
        <taxon>Euteleostomi</taxon>
        <taxon>Mammalia</taxon>
        <taxon>Eutheria</taxon>
        <taxon>Euarchontoglires</taxon>
        <taxon>Primates</taxon>
        <taxon>Haplorrhini</taxon>
        <taxon>Catarrhini</taxon>
        <taxon>Cercopithecidae</taxon>
        <taxon>Cercopithecinae</taxon>
        <taxon>Cercocebus</taxon>
    </lineage>
</organism>
<accession>A0A2K5MD15</accession>
<protein>
    <submittedName>
        <fullName evidence="2">Zinc finger protein 696</fullName>
    </submittedName>
</protein>
<dbReference type="Ensembl" id="ENSCATT00000047271.1">
    <property type="protein sequence ID" value="ENSCATP00000023058.1"/>
    <property type="gene ID" value="ENSCATG00000035107.1"/>
</dbReference>
<evidence type="ECO:0000313" key="2">
    <source>
        <dbReference type="Ensembl" id="ENSCATP00000023058.1"/>
    </source>
</evidence>
<feature type="region of interest" description="Disordered" evidence="1">
    <location>
        <begin position="35"/>
        <end position="54"/>
    </location>
</feature>